<dbReference type="SUPFAM" id="SSF57756">
    <property type="entry name" value="Retrovirus zinc finger-like domains"/>
    <property type="match status" value="1"/>
</dbReference>
<evidence type="ECO:0000259" key="3">
    <source>
        <dbReference type="SMART" id="SM00343"/>
    </source>
</evidence>
<reference evidence="4" key="1">
    <citation type="journal article" date="2019" name="Science">
        <title>Mutation of a bHLH transcription factor allowed almond domestication.</title>
        <authorList>
            <person name="Sanchez-Perez R."/>
            <person name="Pavan S."/>
            <person name="Mazzeo R."/>
            <person name="Moldovan C."/>
            <person name="Aiese Cigliano R."/>
            <person name="Del Cueto J."/>
            <person name="Ricciardi F."/>
            <person name="Lotti C."/>
            <person name="Ricciardi L."/>
            <person name="Dicenta F."/>
            <person name="Lopez-Marques R.L."/>
            <person name="Lindberg Moller B."/>
        </authorList>
    </citation>
    <scope>NUCLEOTIDE SEQUENCE</scope>
</reference>
<dbReference type="CDD" id="cd09272">
    <property type="entry name" value="RNase_HI_RT_Ty1"/>
    <property type="match status" value="1"/>
</dbReference>
<dbReference type="InterPro" id="IPR001878">
    <property type="entry name" value="Znf_CCHC"/>
</dbReference>
<dbReference type="Pfam" id="PF14223">
    <property type="entry name" value="Retrotran_gag_2"/>
    <property type="match status" value="1"/>
</dbReference>
<dbReference type="Gene3D" id="3.30.420.10">
    <property type="entry name" value="Ribonuclease H-like superfamily/Ribonuclease H"/>
    <property type="match status" value="1"/>
</dbReference>
<proteinExistence type="predicted"/>
<dbReference type="InterPro" id="IPR057670">
    <property type="entry name" value="SH3_retrovirus"/>
</dbReference>
<dbReference type="InterPro" id="IPR054722">
    <property type="entry name" value="PolX-like_BBD"/>
</dbReference>
<dbReference type="InterPro" id="IPR012337">
    <property type="entry name" value="RNaseH-like_sf"/>
</dbReference>
<protein>
    <recommendedName>
        <fullName evidence="3">CCHC-type domain-containing protein</fullName>
    </recommendedName>
</protein>
<dbReference type="EMBL" id="AP019300">
    <property type="protein sequence ID" value="BBH02079.1"/>
    <property type="molecule type" value="Genomic_DNA"/>
</dbReference>
<feature type="region of interest" description="Disordered" evidence="2">
    <location>
        <begin position="219"/>
        <end position="293"/>
    </location>
</feature>
<dbReference type="InterPro" id="IPR043502">
    <property type="entry name" value="DNA/RNA_pol_sf"/>
</dbReference>
<dbReference type="InterPro" id="IPR036875">
    <property type="entry name" value="Znf_CCHC_sf"/>
</dbReference>
<dbReference type="SUPFAM" id="SSF53098">
    <property type="entry name" value="Ribonuclease H-like"/>
    <property type="match status" value="1"/>
</dbReference>
<dbReference type="Pfam" id="PF25597">
    <property type="entry name" value="SH3_retrovirus"/>
    <property type="match status" value="1"/>
</dbReference>
<feature type="non-terminal residue" evidence="4">
    <location>
        <position position="1"/>
    </location>
</feature>
<dbReference type="Pfam" id="PF22936">
    <property type="entry name" value="Pol_BBD"/>
    <property type="match status" value="1"/>
</dbReference>
<evidence type="ECO:0000313" key="4">
    <source>
        <dbReference type="EMBL" id="BBH02079.1"/>
    </source>
</evidence>
<dbReference type="GO" id="GO:0004190">
    <property type="term" value="F:aspartic-type endopeptidase activity"/>
    <property type="evidence" value="ECO:0007669"/>
    <property type="project" value="UniProtKB-KW"/>
</dbReference>
<sequence length="1366" mass="150636">SLLGLLTIRLTDDNFLKWSYQIESVLQGYELFGHFDGSSVSPPQFAIVDEEGETSELTTAYKEWIRTDKALLSLLIASLSDEALEYVIGCKTARDAWINLSDRYASVSRARINHLKTELQTAQKGGDSIERFLLRLKHLRDQLNAAGIKISDDDFIITALNGLPPEYDIIKTVLIARDTPLSLKDFRAQLLAAEQTAEARIVHHTALYANTSSCAQGSSVSSGQGILPTPSQPLPHVQSFGGQQNSQQNSFSRASGSRGFSAQTSGRGRFNGGRHVSSQFRGGSTSGFPGGSNSYRSHVVPECQICSKRGHTAANCYFRHATANSTPSVVECQICGKRGHGALDCFHRSNYSFQGQAPPSSLNAMTAQTSFSPEHVWIADSGASHHMVGNSSQLDHVTPCNVDENVTVGNGAGLTIQNLGTATISCAQSTSLHLPSVLHVPKLRANLLSVHQLCKDNNCFITFDVSGFYIQDKITKALLLQGKSNQGLYPIPLSTSQRSRVFLLFLSSSCISWTTCQCLYLASKVRHPTNTVVQRMLQDSALSVSVDSSQALCTACLHGKMHKLSFPKDHVKSNVPFQRIHSDVWGPSRQKSIDGFRYYVSFIDECTSYLWLYPLFNKSGVFEEFLKFYALVTNQFKATIQYFQSDGGGEDNSSRLCPYTPQQNGLAERKNRHIIETALTLLVASALPDQFWFHSVAHAAYLINLMPSSVLGYQSPFQSLYGKAPAIKSLRIFGSAVYPYIRPYNEHKLQPRTAQCVFLGYSPGYKGVICYNRSTSKFSSSFMSSKPQPLPVCVSLPPCLHALNPSDISGSISPQHVSSQNHSSQDVSISSLETTENPALSSSDSVLSVINDQQLQVLLPVSPVISSSVSPLLNTHAMQTRSKAGIVQSKQFDDYQCYYTTLPVIHDVTEPATYKVASQSVNWIQAMKDEIEALHAQGTWELVPKPVHKNIVGCRWVYRIKTNSDGTLARYKARLVAQGFSQAPGLDFSETFSPVVRHTTVRLILSIAAMNRWSLRQLDVKNAFLHGDLEEEVYMRQPQGFEDPKHLSYVCKLRKSLYGLKQAPRAWNAKFTGYLPAIGFVSSHSDPSLFVKHLGSDIVILLLYVDDIILTGSKVALVQEVVDELSSAFDMKDMGKLKYFLGLQISYNTAGDIFVNQAKYAKDLLAKAGLSSCRSCPTPCKPHGQLLKSDGDALNDPTIYRSIVGALQYLTFTRPEISYAVNTVCQFMTTPSELHFQLVKRILRYLQGTLDHGLTFTSGAWELNAYSDADWAADISTRRSITGFVAFLGHNPISWQSKKQNSVSRSSTEAEYRALAHTAADLAWIRQVLLDLKVFLPQPPTIHCDNLSALALSSNPVITHGSNILI</sequence>
<keyword evidence="1" id="KW-0064">Aspartyl protease</keyword>
<dbReference type="SMART" id="SM00343">
    <property type="entry name" value="ZnF_C2HC"/>
    <property type="match status" value="2"/>
</dbReference>
<dbReference type="PANTHER" id="PTHR11439:SF524">
    <property type="entry name" value="RNA-DIRECTED DNA POLYMERASE, PROTEIN KINASE RLK-PELLE-DLSV FAMILY"/>
    <property type="match status" value="1"/>
</dbReference>
<dbReference type="InterPro" id="IPR036397">
    <property type="entry name" value="RNaseH_sf"/>
</dbReference>
<dbReference type="PANTHER" id="PTHR11439">
    <property type="entry name" value="GAG-POL-RELATED RETROTRANSPOSON"/>
    <property type="match status" value="1"/>
</dbReference>
<keyword evidence="1" id="KW-0378">Hydrolase</keyword>
<dbReference type="Gene3D" id="4.10.60.10">
    <property type="entry name" value="Zinc finger, CCHC-type"/>
    <property type="match status" value="1"/>
</dbReference>
<feature type="region of interest" description="Disordered" evidence="2">
    <location>
        <begin position="811"/>
        <end position="834"/>
    </location>
</feature>
<accession>A0A4Y1RCX8</accession>
<dbReference type="Pfam" id="PF07727">
    <property type="entry name" value="RVT_2"/>
    <property type="match status" value="1"/>
</dbReference>
<dbReference type="InterPro" id="IPR013103">
    <property type="entry name" value="RVT_2"/>
</dbReference>
<dbReference type="SUPFAM" id="SSF56672">
    <property type="entry name" value="DNA/RNA polymerases"/>
    <property type="match status" value="1"/>
</dbReference>
<name>A0A4Y1RCX8_PRUDU</name>
<gene>
    <name evidence="4" type="ORF">Prudu_012537</name>
</gene>
<evidence type="ECO:0000256" key="1">
    <source>
        <dbReference type="ARBA" id="ARBA00022750"/>
    </source>
</evidence>
<feature type="domain" description="CCHC-type" evidence="3">
    <location>
        <begin position="302"/>
        <end position="318"/>
    </location>
</feature>
<feature type="domain" description="CCHC-type" evidence="3">
    <location>
        <begin position="331"/>
        <end position="347"/>
    </location>
</feature>
<feature type="compositionally biased region" description="Low complexity" evidence="2">
    <location>
        <begin position="238"/>
        <end position="262"/>
    </location>
</feature>
<dbReference type="GO" id="GO:0003676">
    <property type="term" value="F:nucleic acid binding"/>
    <property type="evidence" value="ECO:0007669"/>
    <property type="project" value="InterPro"/>
</dbReference>
<dbReference type="GO" id="GO:0008270">
    <property type="term" value="F:zinc ion binding"/>
    <property type="evidence" value="ECO:0007669"/>
    <property type="project" value="InterPro"/>
</dbReference>
<keyword evidence="1" id="KW-0645">Protease</keyword>
<evidence type="ECO:0000256" key="2">
    <source>
        <dbReference type="SAM" id="MobiDB-lite"/>
    </source>
</evidence>
<organism evidence="4">
    <name type="scientific">Prunus dulcis</name>
    <name type="common">Almond</name>
    <name type="synonym">Amygdalus dulcis</name>
    <dbReference type="NCBI Taxonomy" id="3755"/>
    <lineage>
        <taxon>Eukaryota</taxon>
        <taxon>Viridiplantae</taxon>
        <taxon>Streptophyta</taxon>
        <taxon>Embryophyta</taxon>
        <taxon>Tracheophyta</taxon>
        <taxon>Spermatophyta</taxon>
        <taxon>Magnoliopsida</taxon>
        <taxon>eudicotyledons</taxon>
        <taxon>Gunneridae</taxon>
        <taxon>Pentapetalae</taxon>
        <taxon>rosids</taxon>
        <taxon>fabids</taxon>
        <taxon>Rosales</taxon>
        <taxon>Rosaceae</taxon>
        <taxon>Amygdaloideae</taxon>
        <taxon>Amygdaleae</taxon>
        <taxon>Prunus</taxon>
    </lineage>
</organism>